<proteinExistence type="predicted"/>
<feature type="region of interest" description="Disordered" evidence="1">
    <location>
        <begin position="20"/>
        <end position="163"/>
    </location>
</feature>
<reference evidence="2" key="1">
    <citation type="journal article" date="2021" name="Sci. Adv.">
        <title>The American lobster genome reveals insights on longevity, neural, and immune adaptations.</title>
        <authorList>
            <person name="Polinski J.M."/>
            <person name="Zimin A.V."/>
            <person name="Clark K.F."/>
            <person name="Kohn A.B."/>
            <person name="Sadowski N."/>
            <person name="Timp W."/>
            <person name="Ptitsyn A."/>
            <person name="Khanna P."/>
            <person name="Romanova D.Y."/>
            <person name="Williams P."/>
            <person name="Greenwood S.J."/>
            <person name="Moroz L.L."/>
            <person name="Walt D.R."/>
            <person name="Bodnar A.G."/>
        </authorList>
    </citation>
    <scope>NUCLEOTIDE SEQUENCE</scope>
    <source>
        <strain evidence="2">GMGI-L3</strain>
    </source>
</reference>
<comment type="caution">
    <text evidence="2">The sequence shown here is derived from an EMBL/GenBank/DDBJ whole genome shotgun (WGS) entry which is preliminary data.</text>
</comment>
<dbReference type="GO" id="GO:0005737">
    <property type="term" value="C:cytoplasm"/>
    <property type="evidence" value="ECO:0007669"/>
    <property type="project" value="TreeGrafter"/>
</dbReference>
<dbReference type="Proteomes" id="UP000747542">
    <property type="component" value="Unassembled WGS sequence"/>
</dbReference>
<evidence type="ECO:0000313" key="2">
    <source>
        <dbReference type="EMBL" id="KAG7165608.1"/>
    </source>
</evidence>
<name>A0A8J5MVR0_HOMAM</name>
<accession>A0A8J5MVR0</accession>
<feature type="compositionally biased region" description="Low complexity" evidence="1">
    <location>
        <begin position="139"/>
        <end position="156"/>
    </location>
</feature>
<dbReference type="PANTHER" id="PTHR46340:SF1">
    <property type="entry name" value="UBX DOMAIN-CONTAINING PROTEIN 1"/>
    <property type="match status" value="1"/>
</dbReference>
<keyword evidence="3" id="KW-1185">Reference proteome</keyword>
<dbReference type="AlphaFoldDB" id="A0A8J5MVR0"/>
<feature type="compositionally biased region" description="Basic and acidic residues" evidence="1">
    <location>
        <begin position="82"/>
        <end position="138"/>
    </location>
</feature>
<organism evidence="2 3">
    <name type="scientific">Homarus americanus</name>
    <name type="common">American lobster</name>
    <dbReference type="NCBI Taxonomy" id="6706"/>
    <lineage>
        <taxon>Eukaryota</taxon>
        <taxon>Metazoa</taxon>
        <taxon>Ecdysozoa</taxon>
        <taxon>Arthropoda</taxon>
        <taxon>Crustacea</taxon>
        <taxon>Multicrustacea</taxon>
        <taxon>Malacostraca</taxon>
        <taxon>Eumalacostraca</taxon>
        <taxon>Eucarida</taxon>
        <taxon>Decapoda</taxon>
        <taxon>Pleocyemata</taxon>
        <taxon>Astacidea</taxon>
        <taxon>Nephropoidea</taxon>
        <taxon>Nephropidae</taxon>
        <taxon>Homarus</taxon>
    </lineage>
</organism>
<feature type="compositionally biased region" description="Basic and acidic residues" evidence="1">
    <location>
        <begin position="31"/>
        <end position="75"/>
    </location>
</feature>
<dbReference type="GO" id="GO:0031397">
    <property type="term" value="P:negative regulation of protein ubiquitination"/>
    <property type="evidence" value="ECO:0007669"/>
    <property type="project" value="TreeGrafter"/>
</dbReference>
<dbReference type="GO" id="GO:0036435">
    <property type="term" value="F:K48-linked polyubiquitin modification-dependent protein binding"/>
    <property type="evidence" value="ECO:0007669"/>
    <property type="project" value="TreeGrafter"/>
</dbReference>
<dbReference type="PANTHER" id="PTHR46340">
    <property type="entry name" value="UBX DOMAIN-CONTAINING PROTEIN 1"/>
    <property type="match status" value="1"/>
</dbReference>
<gene>
    <name evidence="2" type="primary">ubxn-1-L</name>
    <name evidence="2" type="ORF">Hamer_G013107</name>
</gene>
<sequence>MWGEGGVLLGTSEEVEFHAVKSGHSNFSESTEEKKPLTEEEKLLKKRTLEDKIRQRRREREMEEEKEARDRERKRIQMGQEIAERKRNMQDQELKRIAEERKKEKMEDKIARQKVKEEIERDRQARKEMFGNKGEEKSQAASVAPKPQPAPAAQTAPKKEYTTARLQRKKLVGNGADGASVMTDCKNGLVACMRRDLEWPELEGIHCTAHKLELAYKDAMKGVPLAKRVDLLLLGIYLFYEKCSLNRSLLKQAHEICQLPFFIPTRLGDTRWLPRMLQALEHLQKSYKAIVLHMQ</sequence>
<dbReference type="GO" id="GO:0005634">
    <property type="term" value="C:nucleus"/>
    <property type="evidence" value="ECO:0007669"/>
    <property type="project" value="TreeGrafter"/>
</dbReference>
<evidence type="ECO:0000313" key="3">
    <source>
        <dbReference type="Proteomes" id="UP000747542"/>
    </source>
</evidence>
<evidence type="ECO:0000256" key="1">
    <source>
        <dbReference type="SAM" id="MobiDB-lite"/>
    </source>
</evidence>
<dbReference type="GO" id="GO:1903094">
    <property type="term" value="P:negative regulation of protein K48-linked deubiquitination"/>
    <property type="evidence" value="ECO:0007669"/>
    <property type="project" value="TreeGrafter"/>
</dbReference>
<protein>
    <submittedName>
        <fullName evidence="2">UBX domain-containing protein 1-like</fullName>
    </submittedName>
</protein>
<dbReference type="GO" id="GO:0032435">
    <property type="term" value="P:negative regulation of proteasomal ubiquitin-dependent protein catabolic process"/>
    <property type="evidence" value="ECO:0007669"/>
    <property type="project" value="TreeGrafter"/>
</dbReference>
<dbReference type="EMBL" id="JAHLQT010024020">
    <property type="protein sequence ID" value="KAG7165608.1"/>
    <property type="molecule type" value="Genomic_DNA"/>
</dbReference>